<dbReference type="RefSeq" id="WP_071864576.1">
    <property type="nucleotide sequence ID" value="NZ_JBHLVQ010000022.1"/>
</dbReference>
<dbReference type="Proteomes" id="UP000216797">
    <property type="component" value="Unassembled WGS sequence"/>
</dbReference>
<reference evidence="17 19" key="2">
    <citation type="submission" date="2015-08" db="EMBL/GenBank/DDBJ databases">
        <title>Enterococcus genome sequence.</title>
        <authorList>
            <person name="Acedo J.Z."/>
            <person name="Vederas J.C."/>
        </authorList>
    </citation>
    <scope>NUCLEOTIDE SEQUENCE [LARGE SCALE GENOMIC DNA]</scope>
    <source>
        <strain evidence="17 19">49</strain>
    </source>
</reference>
<evidence type="ECO:0000256" key="7">
    <source>
        <dbReference type="ARBA" id="ARBA00023136"/>
    </source>
</evidence>
<dbReference type="PANTHER" id="PTHR47245">
    <property type="entry name" value="PEPTIDYLPROLYL ISOMERASE"/>
    <property type="match status" value="1"/>
</dbReference>
<evidence type="ECO:0000256" key="8">
    <source>
        <dbReference type="ARBA" id="ARBA00023139"/>
    </source>
</evidence>
<dbReference type="PROSITE" id="PS50198">
    <property type="entry name" value="PPIC_PPIASE_2"/>
    <property type="match status" value="1"/>
</dbReference>
<comment type="catalytic activity">
    <reaction evidence="1 11">
        <text>[protein]-peptidylproline (omega=180) = [protein]-peptidylproline (omega=0)</text>
        <dbReference type="Rhea" id="RHEA:16237"/>
        <dbReference type="Rhea" id="RHEA-COMP:10747"/>
        <dbReference type="Rhea" id="RHEA-COMP:10748"/>
        <dbReference type="ChEBI" id="CHEBI:83833"/>
        <dbReference type="ChEBI" id="CHEBI:83834"/>
        <dbReference type="EC" id="5.2.1.8"/>
    </reaction>
</comment>
<sequence>MKKKMLLAAISAMAVLSLAACGTKDQDIATMKGAKITVSDFYDQAKYESTNQQTIRNMIILKVFGDKYGDKVDQKEIDKQYNEQAKIYGDSFEQQLEQSGFTKKTFKEYLTQQAALEKGIKSHVKVTDKDLKTAWDSFHPEVDAHIIAAASEDEAKKLKEEVSKKDADFEKIAKKSSTDSATKEKGGKVSFDSETASVPADVKTAAFKLKDGEISDVIPVTDQSTMMTSYYVVRMDKNKAKGNDMEPYKKQLKEIAINTKASDSTFSAKVIGQELKDANVKVKDQALQNILSDFIEAAETKDSTKETSSSTKESENSSTTASETKSSETAESSTAESN</sequence>
<evidence type="ECO:0000256" key="5">
    <source>
        <dbReference type="ARBA" id="ARBA00022729"/>
    </source>
</evidence>
<evidence type="ECO:0000256" key="1">
    <source>
        <dbReference type="ARBA" id="ARBA00000971"/>
    </source>
</evidence>
<evidence type="ECO:0000256" key="10">
    <source>
        <dbReference type="ARBA" id="ARBA00023288"/>
    </source>
</evidence>
<evidence type="ECO:0000313" key="18">
    <source>
        <dbReference type="Proteomes" id="UP000182835"/>
    </source>
</evidence>
<dbReference type="EC" id="5.2.1.8" evidence="11"/>
<feature type="region of interest" description="Disordered" evidence="13">
    <location>
        <begin position="294"/>
        <end position="338"/>
    </location>
</feature>
<dbReference type="GO" id="GO:0006457">
    <property type="term" value="P:protein folding"/>
    <property type="evidence" value="ECO:0007669"/>
    <property type="project" value="UniProtKB-UniRule"/>
</dbReference>
<evidence type="ECO:0000256" key="12">
    <source>
        <dbReference type="SAM" id="Coils"/>
    </source>
</evidence>
<dbReference type="EMBL" id="JXKG01000007">
    <property type="protein sequence ID" value="OJG15421.1"/>
    <property type="molecule type" value="Genomic_DNA"/>
</dbReference>
<keyword evidence="5 11" id="KW-0732">Signal</keyword>
<evidence type="ECO:0000259" key="15">
    <source>
        <dbReference type="PROSITE" id="PS50198"/>
    </source>
</evidence>
<dbReference type="InterPro" id="IPR027304">
    <property type="entry name" value="Trigger_fact/SurA_dom_sf"/>
</dbReference>
<evidence type="ECO:0000313" key="17">
    <source>
        <dbReference type="EMBL" id="PAB01678.1"/>
    </source>
</evidence>
<comment type="function">
    <text evidence="11">Plays a major role in protein secretion by helping the post-translocational extracellular folding of several secreted proteins.</text>
</comment>
<feature type="signal peptide" evidence="14">
    <location>
        <begin position="1"/>
        <end position="19"/>
    </location>
</feature>
<evidence type="ECO:0000256" key="6">
    <source>
        <dbReference type="ARBA" id="ARBA00023110"/>
    </source>
</evidence>
<comment type="similarity">
    <text evidence="3 11">Belongs to the PrsA family.</text>
</comment>
<dbReference type="STRING" id="317010.RU96_GL002234"/>
<evidence type="ECO:0000313" key="19">
    <source>
        <dbReference type="Proteomes" id="UP000216797"/>
    </source>
</evidence>
<keyword evidence="8 11" id="KW-0564">Palmitate</keyword>
<dbReference type="GO" id="GO:0005886">
    <property type="term" value="C:plasma membrane"/>
    <property type="evidence" value="ECO:0007669"/>
    <property type="project" value="UniProtKB-SubCell"/>
</dbReference>
<keyword evidence="7 11" id="KW-0472">Membrane</keyword>
<dbReference type="InterPro" id="IPR050245">
    <property type="entry name" value="PrsA_foldase"/>
</dbReference>
<dbReference type="InterPro" id="IPR023059">
    <property type="entry name" value="Foldase_PrsA"/>
</dbReference>
<accession>A0A1L8R6R9</accession>
<dbReference type="PROSITE" id="PS51257">
    <property type="entry name" value="PROKAR_LIPOPROTEIN"/>
    <property type="match status" value="1"/>
</dbReference>
<dbReference type="PANTHER" id="PTHR47245:SF1">
    <property type="entry name" value="FOLDASE PROTEIN PRSA"/>
    <property type="match status" value="1"/>
</dbReference>
<keyword evidence="6 11" id="KW-0697">Rotamase</keyword>
<keyword evidence="10 11" id="KW-0449">Lipoprotein</keyword>
<dbReference type="AlphaFoldDB" id="A0A1L8R6R9"/>
<evidence type="ECO:0000256" key="9">
    <source>
        <dbReference type="ARBA" id="ARBA00023235"/>
    </source>
</evidence>
<evidence type="ECO:0000256" key="11">
    <source>
        <dbReference type="HAMAP-Rule" id="MF_01145"/>
    </source>
</evidence>
<dbReference type="Pfam" id="PF00639">
    <property type="entry name" value="Rotamase"/>
    <property type="match status" value="1"/>
</dbReference>
<protein>
    <recommendedName>
        <fullName evidence="11">Foldase protein PrsA</fullName>
        <ecNumber evidence="11">5.2.1.8</ecNumber>
    </recommendedName>
</protein>
<keyword evidence="19" id="KW-1185">Reference proteome</keyword>
<evidence type="ECO:0000256" key="13">
    <source>
        <dbReference type="SAM" id="MobiDB-lite"/>
    </source>
</evidence>
<evidence type="ECO:0000313" key="16">
    <source>
        <dbReference type="EMBL" id="OJG15421.1"/>
    </source>
</evidence>
<keyword evidence="12" id="KW-0175">Coiled coil</keyword>
<evidence type="ECO:0000256" key="2">
    <source>
        <dbReference type="ARBA" id="ARBA00004193"/>
    </source>
</evidence>
<gene>
    <name evidence="11" type="primary">prsA</name>
    <name evidence="17" type="ORF">AKL21_01745</name>
    <name evidence="16" type="ORF">RU96_GL002234</name>
</gene>
<feature type="chain" id="PRO_5009879690" description="Foldase protein PrsA" evidence="14">
    <location>
        <begin position="20"/>
        <end position="338"/>
    </location>
</feature>
<organism evidence="16 18">
    <name type="scientific">Enterococcus canintestini</name>
    <dbReference type="NCBI Taxonomy" id="317010"/>
    <lineage>
        <taxon>Bacteria</taxon>
        <taxon>Bacillati</taxon>
        <taxon>Bacillota</taxon>
        <taxon>Bacilli</taxon>
        <taxon>Lactobacillales</taxon>
        <taxon>Enterococcaceae</taxon>
        <taxon>Enterococcus</taxon>
    </lineage>
</organism>
<dbReference type="InterPro" id="IPR000297">
    <property type="entry name" value="PPIase_PpiC"/>
</dbReference>
<keyword evidence="9 11" id="KW-0413">Isomerase</keyword>
<proteinExistence type="inferred from homology"/>
<comment type="caution">
    <text evidence="16">The sequence shown here is derived from an EMBL/GenBank/DDBJ whole genome shotgun (WGS) entry which is preliminary data.</text>
</comment>
<dbReference type="GO" id="GO:0003755">
    <property type="term" value="F:peptidyl-prolyl cis-trans isomerase activity"/>
    <property type="evidence" value="ECO:0007669"/>
    <property type="project" value="UniProtKB-UniRule"/>
</dbReference>
<dbReference type="Proteomes" id="UP000182835">
    <property type="component" value="Unassembled WGS sequence"/>
</dbReference>
<evidence type="ECO:0000256" key="14">
    <source>
        <dbReference type="SAM" id="SignalP"/>
    </source>
</evidence>
<dbReference type="InterPro" id="IPR046357">
    <property type="entry name" value="PPIase_dom_sf"/>
</dbReference>
<evidence type="ECO:0000256" key="3">
    <source>
        <dbReference type="ARBA" id="ARBA00006071"/>
    </source>
</evidence>
<dbReference type="HAMAP" id="MF_01145">
    <property type="entry name" value="Foldase_PrsA"/>
    <property type="match status" value="1"/>
</dbReference>
<dbReference type="OrthoDB" id="2194386at2"/>
<evidence type="ECO:0000256" key="4">
    <source>
        <dbReference type="ARBA" id="ARBA00022475"/>
    </source>
</evidence>
<comment type="subcellular location">
    <subcellularLocation>
        <location evidence="2 11">Cell membrane</location>
        <topology evidence="2 11">Lipid-anchor</topology>
    </subcellularLocation>
</comment>
<dbReference type="SUPFAM" id="SSF109998">
    <property type="entry name" value="Triger factor/SurA peptide-binding domain-like"/>
    <property type="match status" value="1"/>
</dbReference>
<dbReference type="EMBL" id="LHUG01000002">
    <property type="protein sequence ID" value="PAB01678.1"/>
    <property type="molecule type" value="Genomic_DNA"/>
</dbReference>
<reference evidence="16 18" key="1">
    <citation type="submission" date="2014-12" db="EMBL/GenBank/DDBJ databases">
        <title>Draft genome sequences of 29 type strains of Enterococci.</title>
        <authorList>
            <person name="Zhong Z."/>
            <person name="Sun Z."/>
            <person name="Liu W."/>
            <person name="Zhang W."/>
            <person name="Zhang H."/>
        </authorList>
    </citation>
    <scope>NUCLEOTIDE SEQUENCE [LARGE SCALE GENOMIC DNA]</scope>
    <source>
        <strain evidence="16 18">DSM 21207</strain>
    </source>
</reference>
<feature type="coiled-coil region" evidence="12">
    <location>
        <begin position="148"/>
        <end position="175"/>
    </location>
</feature>
<keyword evidence="4 11" id="KW-1003">Cell membrane</keyword>
<dbReference type="Gene3D" id="3.10.50.40">
    <property type="match status" value="1"/>
</dbReference>
<dbReference type="SUPFAM" id="SSF54534">
    <property type="entry name" value="FKBP-like"/>
    <property type="match status" value="1"/>
</dbReference>
<feature type="compositionally biased region" description="Low complexity" evidence="13">
    <location>
        <begin position="306"/>
        <end position="338"/>
    </location>
</feature>
<feature type="domain" description="PpiC" evidence="15">
    <location>
        <begin position="145"/>
        <end position="220"/>
    </location>
</feature>
<name>A0A1L8R6R9_9ENTE</name>